<reference evidence="1" key="1">
    <citation type="submission" date="2022-07" db="EMBL/GenBank/DDBJ databases">
        <authorList>
            <person name="Macas J."/>
            <person name="Novak P."/>
            <person name="Neumann P."/>
        </authorList>
    </citation>
    <scope>NUCLEOTIDE SEQUENCE</scope>
</reference>
<dbReference type="InterPro" id="IPR040249">
    <property type="entry name" value="Ricin_B-like_lectin_EULS3-like"/>
</dbReference>
<name>A0A9P0Z577_CUSEU</name>
<dbReference type="SUPFAM" id="SSF50370">
    <property type="entry name" value="Ricin B-like lectins"/>
    <property type="match status" value="1"/>
</dbReference>
<evidence type="ECO:0000313" key="1">
    <source>
        <dbReference type="EMBL" id="CAH9087596.1"/>
    </source>
</evidence>
<dbReference type="PANTHER" id="PTHR31257:SF2">
    <property type="entry name" value="RICIN B-LIKE LECTIN EULS3"/>
    <property type="match status" value="1"/>
</dbReference>
<gene>
    <name evidence="1" type="ORF">CEURO_LOCUS10117</name>
</gene>
<dbReference type="OrthoDB" id="7769065at2759"/>
<organism evidence="1 2">
    <name type="scientific">Cuscuta europaea</name>
    <name type="common">European dodder</name>
    <dbReference type="NCBI Taxonomy" id="41803"/>
    <lineage>
        <taxon>Eukaryota</taxon>
        <taxon>Viridiplantae</taxon>
        <taxon>Streptophyta</taxon>
        <taxon>Embryophyta</taxon>
        <taxon>Tracheophyta</taxon>
        <taxon>Spermatophyta</taxon>
        <taxon>Magnoliopsida</taxon>
        <taxon>eudicotyledons</taxon>
        <taxon>Gunneridae</taxon>
        <taxon>Pentapetalae</taxon>
        <taxon>asterids</taxon>
        <taxon>lamiids</taxon>
        <taxon>Solanales</taxon>
        <taxon>Convolvulaceae</taxon>
        <taxon>Cuscuteae</taxon>
        <taxon>Cuscuta</taxon>
        <taxon>Cuscuta subgen. Cuscuta</taxon>
    </lineage>
</organism>
<dbReference type="AlphaFoldDB" id="A0A9P0Z577"/>
<evidence type="ECO:0000313" key="2">
    <source>
        <dbReference type="Proteomes" id="UP001152484"/>
    </source>
</evidence>
<comment type="caution">
    <text evidence="1">The sequence shown here is derived from an EMBL/GenBank/DDBJ whole genome shotgun (WGS) entry which is preliminary data.</text>
</comment>
<dbReference type="InterPro" id="IPR035992">
    <property type="entry name" value="Ricin_B-like_lectins"/>
</dbReference>
<evidence type="ECO:0008006" key="3">
    <source>
        <dbReference type="Google" id="ProtNLM"/>
    </source>
</evidence>
<dbReference type="Gene3D" id="2.80.10.50">
    <property type="match status" value="1"/>
</dbReference>
<proteinExistence type="predicted"/>
<dbReference type="PANTHER" id="PTHR31257">
    <property type="entry name" value="RICIN B-LIKE LECTIN EULS3"/>
    <property type="match status" value="1"/>
</dbReference>
<keyword evidence="2" id="KW-1185">Reference proteome</keyword>
<protein>
    <recommendedName>
        <fullName evidence="3">Ricin B lectin domain-containing protein</fullName>
    </recommendedName>
</protein>
<dbReference type="EMBL" id="CAMAPE010000019">
    <property type="protein sequence ID" value="CAH9087596.1"/>
    <property type="molecule type" value="Genomic_DNA"/>
</dbReference>
<dbReference type="Proteomes" id="UP001152484">
    <property type="component" value="Unassembled WGS sequence"/>
</dbReference>
<dbReference type="CDD" id="cd23431">
    <property type="entry name" value="beta-trefoil_Ricin_AtEULS3-like"/>
    <property type="match status" value="1"/>
</dbReference>
<sequence>MKTIPILDDDRPKVVDHSKHHYHHHHHYYHYDQLTCHGSVDIQPKPKTYCVHCKADSSYALTDREGTVILALADPTDPCQVWFRDDSLSVHVKDEHGFSSFVLVNKGSGRALKHPSGAGQRVELLRYDRGALLDGSTLWTAAGEEEYKAVRLQNNVRLNMDAFGGVKESGGVHGGTTIGVWEWNGGDNQLWKFVPN</sequence>
<accession>A0A9P0Z577</accession>